<dbReference type="InterPro" id="IPR004360">
    <property type="entry name" value="Glyas_Fos-R_dOase_dom"/>
</dbReference>
<dbReference type="InterPro" id="IPR037523">
    <property type="entry name" value="VOC_core"/>
</dbReference>
<dbReference type="InterPro" id="IPR029068">
    <property type="entry name" value="Glyas_Bleomycin-R_OHBP_Dase"/>
</dbReference>
<gene>
    <name evidence="2" type="ORF">Q8A70_17615</name>
</gene>
<dbReference type="Proteomes" id="UP001230156">
    <property type="component" value="Unassembled WGS sequence"/>
</dbReference>
<evidence type="ECO:0000313" key="3">
    <source>
        <dbReference type="Proteomes" id="UP001230156"/>
    </source>
</evidence>
<feature type="domain" description="VOC" evidence="1">
    <location>
        <begin position="1"/>
        <end position="122"/>
    </location>
</feature>
<comment type="caution">
    <text evidence="2">The sequence shown here is derived from an EMBL/GenBank/DDBJ whole genome shotgun (WGS) entry which is preliminary data.</text>
</comment>
<dbReference type="Gene3D" id="3.10.180.10">
    <property type="entry name" value="2,3-Dihydroxybiphenyl 1,2-Dioxygenase, domain 1"/>
    <property type="match status" value="1"/>
</dbReference>
<dbReference type="RefSeq" id="WP_379957556.1">
    <property type="nucleotide sequence ID" value="NZ_JAUYVI010000005.1"/>
</dbReference>
<dbReference type="PANTHER" id="PTHR35006">
    <property type="entry name" value="GLYOXALASE FAMILY PROTEIN (AFU_ORTHOLOGUE AFUA_5G14830)"/>
    <property type="match status" value="1"/>
</dbReference>
<accession>A0ABU0YQT1</accession>
<organism evidence="2 3">
    <name type="scientific">Dongia sedimenti</name>
    <dbReference type="NCBI Taxonomy" id="3064282"/>
    <lineage>
        <taxon>Bacteria</taxon>
        <taxon>Pseudomonadati</taxon>
        <taxon>Pseudomonadota</taxon>
        <taxon>Alphaproteobacteria</taxon>
        <taxon>Rhodospirillales</taxon>
        <taxon>Dongiaceae</taxon>
        <taxon>Dongia</taxon>
    </lineage>
</organism>
<dbReference type="PANTHER" id="PTHR35006:SF2">
    <property type="entry name" value="GLYOXALASE FAMILY PROTEIN (AFU_ORTHOLOGUE AFUA_5G14830)"/>
    <property type="match status" value="1"/>
</dbReference>
<proteinExistence type="predicted"/>
<name>A0ABU0YQT1_9PROT</name>
<keyword evidence="3" id="KW-1185">Reference proteome</keyword>
<dbReference type="EMBL" id="JAUYVI010000005">
    <property type="protein sequence ID" value="MDQ7249510.1"/>
    <property type="molecule type" value="Genomic_DNA"/>
</dbReference>
<evidence type="ECO:0000259" key="1">
    <source>
        <dbReference type="PROSITE" id="PS51819"/>
    </source>
</evidence>
<protein>
    <submittedName>
        <fullName evidence="2">VOC family protein</fullName>
    </submittedName>
</protein>
<dbReference type="CDD" id="cd07262">
    <property type="entry name" value="VOC_like"/>
    <property type="match status" value="1"/>
</dbReference>
<reference evidence="3" key="1">
    <citation type="submission" date="2023-08" db="EMBL/GenBank/DDBJ databases">
        <title>Rhodospirillaceae gen. nov., a novel taxon isolated from the Yangtze River Yuezi River estuary sludge.</title>
        <authorList>
            <person name="Ruan L."/>
        </authorList>
    </citation>
    <scope>NUCLEOTIDE SEQUENCE [LARGE SCALE GENOMIC DNA]</scope>
    <source>
        <strain evidence="3">R-7</strain>
    </source>
</reference>
<evidence type="ECO:0000313" key="2">
    <source>
        <dbReference type="EMBL" id="MDQ7249510.1"/>
    </source>
</evidence>
<dbReference type="PROSITE" id="PS51819">
    <property type="entry name" value="VOC"/>
    <property type="match status" value="1"/>
</dbReference>
<dbReference type="Pfam" id="PF00903">
    <property type="entry name" value="Glyoxalase"/>
    <property type="match status" value="1"/>
</dbReference>
<sequence>MFNHISLGVRDIARSKKFYDAALKPLGFKCLSEDASSLGYGADAVALWIGQSAKPVPADDKSNLHFCFDAATRKAVDAFHEGAVKAGGKDNGKPGLRRDYGDNYYAAFVIDPDGYRLEAYCGKAK</sequence>
<dbReference type="SUPFAM" id="SSF54593">
    <property type="entry name" value="Glyoxalase/Bleomycin resistance protein/Dihydroxybiphenyl dioxygenase"/>
    <property type="match status" value="1"/>
</dbReference>